<accession>A0ABM4CXL7</accession>
<keyword evidence="1" id="KW-0175">Coiled coil</keyword>
<gene>
    <name evidence="3" type="primary">LOC100210878</name>
</gene>
<proteinExistence type="predicted"/>
<reference evidence="3" key="1">
    <citation type="submission" date="2025-08" db="UniProtKB">
        <authorList>
            <consortium name="RefSeq"/>
        </authorList>
    </citation>
    <scope>IDENTIFICATION</scope>
</reference>
<name>A0ABM4CXL7_HYDVU</name>
<dbReference type="Proteomes" id="UP001652625">
    <property type="component" value="Chromosome 11"/>
</dbReference>
<evidence type="ECO:0000256" key="1">
    <source>
        <dbReference type="SAM" id="Coils"/>
    </source>
</evidence>
<dbReference type="RefSeq" id="XP_065666688.1">
    <property type="nucleotide sequence ID" value="XM_065810616.1"/>
</dbReference>
<feature type="coiled-coil region" evidence="1">
    <location>
        <begin position="1286"/>
        <end position="1313"/>
    </location>
</feature>
<keyword evidence="2" id="KW-1185">Reference proteome</keyword>
<sequence>MKQVLDVPQTVSIELRIISSEEFLFKMVDGLHDYQNFIKCLSNDKNITIDLPEQFTENSKEDKKITISHFTFNGRNGGFNLRLSLQKNISFFNDIFHFENFHLQLKKEKEKWYFLGNSTAKKSFITDSEESLEIESLFKISMKYDEQKPVIEFLLPPMNFFQLLSLLGQKKEEFDLMIPFKQFSQIGLSDVVLQGGKEEHRLSATAFFYGLTIQIDCIIWQHKTDHVTWQHKTDVLKKESKNKTPPKKEKLYFHSNHSLKPKFFNGSKILLIKKNDAENNVLNEEQIEKMLKYVSSKLDNGSLRINKKIHNIDKENSENMKNNVNNKVLSKNAYHFFRPSFFSKENQMLQRIHNLSGNEIEQAQESGKEIVQTQGLFTQSPQQSNISTFRKNKDDSVETVMKVPNIMKEFQKLPFEGTKKNKEELSDNTAHHENLISDSIDTEFSKELEELEETSFHLDDEDEPQNNLEGNNLASVKRSGLNKVSTDILFNNHTLQNEPLNITNEDQVYKRSSSGISQAQKTHKSFDKETPLKFNIVFTLTFINIRLSDLIEKLYEKSFMSTAPWLFTSSWLGKMSAVIFLSNTNTSPGKEVFKNWKKEKVSKSATDYLQHGEKIFEDLLSVKIKKGITASLTSMPLECCKNNGLCEWLKEVIGEEKIILTGFFSKKNIYLEAPLHIHDGRMKNENMDVQISALVISYNEITTDELGIYVTVSVNIKLPLPFSATGIVSLQSSGRLKFDASFIPKQKVDVGFGIGKFLYQNIHAKYANFPRSLIFQNGYIMFLEILVELKLGVLAMDGSEDHMITFDNAIININPILPWYHFVIAYKSDLTLPVLINAIYPNASIPKYLLTSIFPNGLQLTITGNEDGVRENIADIEIQSGCHLNGNIRIFEFFVPANVNLLPNKIVVEIKLNPIDVMGGLIKLRHSKKLLYNGPVLTLELDNGKLKSSMKALVDVMGRREMTTLMIENEEFFFNISGGLHLSLTSEFLFFKAMFSAQFIKADFKFTGCMKLFELKELSNKLIAELSEAHEEIVLLKTNIDVIVNSIQLGLKDALFRVNVWKKSIHDYEETLKEKLKSINNNKIDIGIACKTKCSEVCIPFFGWNNQCYRIWRTWLGCPTWDNCKWKKKDAICIASCELDKTAKKILMWGDHSGVDAFIGLTELPRDINFLLEQFSSQYHDLLTIAKQIQLNVTNNERTVKNIINNAKILLKKLCFNGFLNKFWKSTVFLSVNAEVYGKLISWEDDITLGFNLHNRLAKQIINKCFPELNSETQKSSDPKSFYAISEQLKNQHNELLTQMINLQVQVESATAERSFFSKNIKDAIPRGSILTNDYIKYRSILEEPLYDRQSAESMYIFQFSSHWSLLQDFDYNIKDVPLYDSDQPESAEKGNLDSCKQMKRVVEKYEKLTEGMKIFTNSADNQRQMFQSNKKMSIITLTDMQKKISDVEMRTNLSVSDVQDMLYWYNIVKKGLNEWNTKSEEIFMNGQKRGLIAFKNQMEFVLKRQQENSIRDYISRLHEDGMTAYKRSNMPNFNIVRGGVFLNDVKKAILNLYNDTDSPLEDLLKRVANTESKIEQLKSLINSCQ</sequence>
<dbReference type="GeneID" id="100210878"/>
<evidence type="ECO:0000313" key="3">
    <source>
        <dbReference type="RefSeq" id="XP_065666688.1"/>
    </source>
</evidence>
<protein>
    <submittedName>
        <fullName evidence="3">Uncharacterized protein LOC100210878 isoform X6</fullName>
    </submittedName>
</protein>
<organism evidence="2 3">
    <name type="scientific">Hydra vulgaris</name>
    <name type="common">Hydra</name>
    <name type="synonym">Hydra attenuata</name>
    <dbReference type="NCBI Taxonomy" id="6087"/>
    <lineage>
        <taxon>Eukaryota</taxon>
        <taxon>Metazoa</taxon>
        <taxon>Cnidaria</taxon>
        <taxon>Hydrozoa</taxon>
        <taxon>Hydroidolina</taxon>
        <taxon>Anthoathecata</taxon>
        <taxon>Aplanulata</taxon>
        <taxon>Hydridae</taxon>
        <taxon>Hydra</taxon>
    </lineage>
</organism>
<evidence type="ECO:0000313" key="2">
    <source>
        <dbReference type="Proteomes" id="UP001652625"/>
    </source>
</evidence>